<dbReference type="PANTHER" id="PTHR15364">
    <property type="entry name" value="2'-DEOXYNUCLEOSIDE 5'-PHOSPHATE N-HYDROLASE 1"/>
    <property type="match status" value="1"/>
</dbReference>
<gene>
    <name evidence="1" type="ORF">DD666_09960</name>
</gene>
<dbReference type="GO" id="GO:0009159">
    <property type="term" value="P:deoxyribonucleoside monophosphate catabolic process"/>
    <property type="evidence" value="ECO:0007669"/>
    <property type="project" value="TreeGrafter"/>
</dbReference>
<dbReference type="Pfam" id="PF05014">
    <property type="entry name" value="Nuc_deoxyrib_tr"/>
    <property type="match status" value="1"/>
</dbReference>
<dbReference type="SUPFAM" id="SSF52309">
    <property type="entry name" value="N-(deoxy)ribosyltransferase-like"/>
    <property type="match status" value="1"/>
</dbReference>
<protein>
    <submittedName>
        <fullName evidence="1">Nucleoside 2-deoxyribosyltransferase</fullName>
    </submittedName>
</protein>
<dbReference type="GO" id="GO:0016740">
    <property type="term" value="F:transferase activity"/>
    <property type="evidence" value="ECO:0007669"/>
    <property type="project" value="UniProtKB-KW"/>
</dbReference>
<keyword evidence="1" id="KW-0808">Transferase</keyword>
<dbReference type="AlphaFoldDB" id="A0A356LFG1"/>
<evidence type="ECO:0000313" key="2">
    <source>
        <dbReference type="Proteomes" id="UP000264036"/>
    </source>
</evidence>
<proteinExistence type="predicted"/>
<dbReference type="Gene3D" id="3.40.50.450">
    <property type="match status" value="1"/>
</dbReference>
<dbReference type="InterPro" id="IPR051239">
    <property type="entry name" value="2'-dNMP_N-hydrolase"/>
</dbReference>
<dbReference type="PANTHER" id="PTHR15364:SF0">
    <property type="entry name" value="2'-DEOXYNUCLEOSIDE 5'-PHOSPHATE N-HYDROLASE 1"/>
    <property type="match status" value="1"/>
</dbReference>
<evidence type="ECO:0000313" key="1">
    <source>
        <dbReference type="EMBL" id="HBP29727.1"/>
    </source>
</evidence>
<dbReference type="Proteomes" id="UP000264036">
    <property type="component" value="Unassembled WGS sequence"/>
</dbReference>
<sequence>MAKKATIYLAAPLFNETELSFNKSIKVLLEPYFDVFMPQEDGLLLRDIVATGTPPKIAESAVFDADIQAMNNSQIVVAVLNGAHIDEGVAFELGYCFAMGKRCVGLKSDVRQTLPTGNNPMINQGCEKIFDNRELLVSWLITTFVKNPEPGARK</sequence>
<accession>A0A356LFG1</accession>
<dbReference type="GO" id="GO:0070694">
    <property type="term" value="F:5-hydroxymethyl-dUMP N-hydrolase activity"/>
    <property type="evidence" value="ECO:0007669"/>
    <property type="project" value="TreeGrafter"/>
</dbReference>
<organism evidence="1 2">
    <name type="scientific">Advenella kashmirensis</name>
    <dbReference type="NCBI Taxonomy" id="310575"/>
    <lineage>
        <taxon>Bacteria</taxon>
        <taxon>Pseudomonadati</taxon>
        <taxon>Pseudomonadota</taxon>
        <taxon>Betaproteobacteria</taxon>
        <taxon>Burkholderiales</taxon>
        <taxon>Alcaligenaceae</taxon>
    </lineage>
</organism>
<dbReference type="EMBL" id="DOEK01000027">
    <property type="protein sequence ID" value="HBP29727.1"/>
    <property type="molecule type" value="Genomic_DNA"/>
</dbReference>
<name>A0A356LFG1_9BURK</name>
<dbReference type="InterPro" id="IPR007710">
    <property type="entry name" value="Nucleoside_deoxyribTrfase"/>
</dbReference>
<reference evidence="1 2" key="1">
    <citation type="journal article" date="2018" name="Nat. Biotechnol.">
        <title>A standardized bacterial taxonomy based on genome phylogeny substantially revises the tree of life.</title>
        <authorList>
            <person name="Parks D.H."/>
            <person name="Chuvochina M."/>
            <person name="Waite D.W."/>
            <person name="Rinke C."/>
            <person name="Skarshewski A."/>
            <person name="Chaumeil P.A."/>
            <person name="Hugenholtz P."/>
        </authorList>
    </citation>
    <scope>NUCLEOTIDE SEQUENCE [LARGE SCALE GENOMIC DNA]</scope>
    <source>
        <strain evidence="1">UBA10707</strain>
    </source>
</reference>
<comment type="caution">
    <text evidence="1">The sequence shown here is derived from an EMBL/GenBank/DDBJ whole genome shotgun (WGS) entry which is preliminary data.</text>
</comment>